<evidence type="ECO:0000256" key="1">
    <source>
        <dbReference type="SAM" id="MobiDB-lite"/>
    </source>
</evidence>
<organism evidence="2 3">
    <name type="scientific">Daphnia pulex</name>
    <name type="common">Water flea</name>
    <dbReference type="NCBI Taxonomy" id="6669"/>
    <lineage>
        <taxon>Eukaryota</taxon>
        <taxon>Metazoa</taxon>
        <taxon>Ecdysozoa</taxon>
        <taxon>Arthropoda</taxon>
        <taxon>Crustacea</taxon>
        <taxon>Branchiopoda</taxon>
        <taxon>Diplostraca</taxon>
        <taxon>Cladocera</taxon>
        <taxon>Anomopoda</taxon>
        <taxon>Daphniidae</taxon>
        <taxon>Daphnia</taxon>
    </lineage>
</organism>
<evidence type="ECO:0000313" key="3">
    <source>
        <dbReference type="Proteomes" id="UP000000305"/>
    </source>
</evidence>
<dbReference type="KEGG" id="dpx:DAPPUDRAFT_317441"/>
<sequence length="139" mass="15399">MDVLASVNGIIKSHMIHDVLYAPSIGINLISVGAITNKMAEVHFVGSQALIVRKDFIEMATERVGKSLFWNKATELEPVLYRPENSGWLLNEGKLVLNWFEGEMAPSCLEDIVVSPNEEDEEEEDGSSDDDSADDSEED</sequence>
<protein>
    <submittedName>
        <fullName evidence="2">Uncharacterized protein</fullName>
    </submittedName>
</protein>
<reference evidence="2 3" key="1">
    <citation type="journal article" date="2011" name="Science">
        <title>The ecoresponsive genome of Daphnia pulex.</title>
        <authorList>
            <person name="Colbourne J.K."/>
            <person name="Pfrender M.E."/>
            <person name="Gilbert D."/>
            <person name="Thomas W.K."/>
            <person name="Tucker A."/>
            <person name="Oakley T.H."/>
            <person name="Tokishita S."/>
            <person name="Aerts A."/>
            <person name="Arnold G.J."/>
            <person name="Basu M.K."/>
            <person name="Bauer D.J."/>
            <person name="Caceres C.E."/>
            <person name="Carmel L."/>
            <person name="Casola C."/>
            <person name="Choi J.H."/>
            <person name="Detter J.C."/>
            <person name="Dong Q."/>
            <person name="Dusheyko S."/>
            <person name="Eads B.D."/>
            <person name="Frohlich T."/>
            <person name="Geiler-Samerotte K.A."/>
            <person name="Gerlach D."/>
            <person name="Hatcher P."/>
            <person name="Jogdeo S."/>
            <person name="Krijgsveld J."/>
            <person name="Kriventseva E.V."/>
            <person name="Kultz D."/>
            <person name="Laforsch C."/>
            <person name="Lindquist E."/>
            <person name="Lopez J."/>
            <person name="Manak J.R."/>
            <person name="Muller J."/>
            <person name="Pangilinan J."/>
            <person name="Patwardhan R.P."/>
            <person name="Pitluck S."/>
            <person name="Pritham E.J."/>
            <person name="Rechtsteiner A."/>
            <person name="Rho M."/>
            <person name="Rogozin I.B."/>
            <person name="Sakarya O."/>
            <person name="Salamov A."/>
            <person name="Schaack S."/>
            <person name="Shapiro H."/>
            <person name="Shiga Y."/>
            <person name="Skalitzky C."/>
            <person name="Smith Z."/>
            <person name="Souvorov A."/>
            <person name="Sung W."/>
            <person name="Tang Z."/>
            <person name="Tsuchiya D."/>
            <person name="Tu H."/>
            <person name="Vos H."/>
            <person name="Wang M."/>
            <person name="Wolf Y.I."/>
            <person name="Yamagata H."/>
            <person name="Yamada T."/>
            <person name="Ye Y."/>
            <person name="Shaw J.R."/>
            <person name="Andrews J."/>
            <person name="Crease T.J."/>
            <person name="Tang H."/>
            <person name="Lucas S.M."/>
            <person name="Robertson H.M."/>
            <person name="Bork P."/>
            <person name="Koonin E.V."/>
            <person name="Zdobnov E.M."/>
            <person name="Grigoriev I.V."/>
            <person name="Lynch M."/>
            <person name="Boore J.L."/>
        </authorList>
    </citation>
    <scope>NUCLEOTIDE SEQUENCE [LARGE SCALE GENOMIC DNA]</scope>
</reference>
<name>E9GFZ9_DAPPU</name>
<dbReference type="EMBL" id="GL732543">
    <property type="protein sequence ID" value="EFX81313.1"/>
    <property type="molecule type" value="Genomic_DNA"/>
</dbReference>
<keyword evidence="3" id="KW-1185">Reference proteome</keyword>
<dbReference type="InParanoid" id="E9GFZ9"/>
<evidence type="ECO:0000313" key="2">
    <source>
        <dbReference type="EMBL" id="EFX81313.1"/>
    </source>
</evidence>
<proteinExistence type="predicted"/>
<dbReference type="HOGENOM" id="CLU_1847137_0_0_1"/>
<dbReference type="STRING" id="6669.E9GFZ9"/>
<dbReference type="AlphaFoldDB" id="E9GFZ9"/>
<dbReference type="Proteomes" id="UP000000305">
    <property type="component" value="Unassembled WGS sequence"/>
</dbReference>
<feature type="region of interest" description="Disordered" evidence="1">
    <location>
        <begin position="110"/>
        <end position="139"/>
    </location>
</feature>
<dbReference type="OrthoDB" id="8060515at2759"/>
<feature type="compositionally biased region" description="Acidic residues" evidence="1">
    <location>
        <begin position="117"/>
        <end position="139"/>
    </location>
</feature>
<gene>
    <name evidence="2" type="ORF">DAPPUDRAFT_317441</name>
</gene>
<accession>E9GFZ9</accession>